<evidence type="ECO:0000256" key="3">
    <source>
        <dbReference type="ARBA" id="ARBA00022729"/>
    </source>
</evidence>
<name>A0ABU5DT62_9PROT</name>
<comment type="similarity">
    <text evidence="2 7">Belongs to the FlgH family.</text>
</comment>
<proteinExistence type="inferred from homology"/>
<evidence type="ECO:0000313" key="10">
    <source>
        <dbReference type="Proteomes" id="UP001271769"/>
    </source>
</evidence>
<feature type="signal peptide" evidence="8">
    <location>
        <begin position="1"/>
        <end position="27"/>
    </location>
</feature>
<gene>
    <name evidence="7 9" type="primary">flgH</name>
    <name evidence="9" type="ORF">SMD31_01310</name>
</gene>
<dbReference type="PROSITE" id="PS51257">
    <property type="entry name" value="PROKAR_LIPOPROTEIN"/>
    <property type="match status" value="1"/>
</dbReference>
<keyword evidence="9" id="KW-0282">Flagellum</keyword>
<keyword evidence="6 7" id="KW-0998">Cell outer membrane</keyword>
<evidence type="ECO:0000256" key="8">
    <source>
        <dbReference type="SAM" id="SignalP"/>
    </source>
</evidence>
<organism evidence="9 10">
    <name type="scientific">Dongia rigui</name>
    <dbReference type="NCBI Taxonomy" id="940149"/>
    <lineage>
        <taxon>Bacteria</taxon>
        <taxon>Pseudomonadati</taxon>
        <taxon>Pseudomonadota</taxon>
        <taxon>Alphaproteobacteria</taxon>
        <taxon>Rhodospirillales</taxon>
        <taxon>Dongiaceae</taxon>
        <taxon>Dongia</taxon>
    </lineage>
</organism>
<keyword evidence="9" id="KW-0969">Cilium</keyword>
<dbReference type="Pfam" id="PF02107">
    <property type="entry name" value="FlgH"/>
    <property type="match status" value="1"/>
</dbReference>
<evidence type="ECO:0000256" key="4">
    <source>
        <dbReference type="ARBA" id="ARBA00023136"/>
    </source>
</evidence>
<keyword evidence="5 7" id="KW-0975">Bacterial flagellum</keyword>
<dbReference type="PANTHER" id="PTHR34933">
    <property type="entry name" value="FLAGELLAR L-RING PROTEIN"/>
    <property type="match status" value="1"/>
</dbReference>
<dbReference type="PRINTS" id="PR01008">
    <property type="entry name" value="FLGLRINGFLGH"/>
</dbReference>
<evidence type="ECO:0000256" key="7">
    <source>
        <dbReference type="HAMAP-Rule" id="MF_00415"/>
    </source>
</evidence>
<dbReference type="PANTHER" id="PTHR34933:SF1">
    <property type="entry name" value="FLAGELLAR L-RING PROTEIN"/>
    <property type="match status" value="1"/>
</dbReference>
<evidence type="ECO:0000313" key="9">
    <source>
        <dbReference type="EMBL" id="MDY0870534.1"/>
    </source>
</evidence>
<protein>
    <recommendedName>
        <fullName evidence="7">Flagellar L-ring protein</fullName>
    </recommendedName>
    <alternativeName>
        <fullName evidence="7">Basal body L-ring protein</fullName>
    </alternativeName>
</protein>
<keyword evidence="4 7" id="KW-0472">Membrane</keyword>
<dbReference type="NCBIfam" id="NF001305">
    <property type="entry name" value="PRK00249.1-5"/>
    <property type="match status" value="1"/>
</dbReference>
<keyword evidence="9" id="KW-0966">Cell projection</keyword>
<evidence type="ECO:0000256" key="6">
    <source>
        <dbReference type="ARBA" id="ARBA00023237"/>
    </source>
</evidence>
<keyword evidence="3 7" id="KW-0732">Signal</keyword>
<comment type="function">
    <text evidence="1 7">Assembles around the rod to form the L-ring and probably protects the motor/basal body from shearing forces during rotation.</text>
</comment>
<evidence type="ECO:0000256" key="2">
    <source>
        <dbReference type="ARBA" id="ARBA00006929"/>
    </source>
</evidence>
<comment type="subunit">
    <text evidence="7">The basal body constitutes a major portion of the flagellar organelle and consists of four rings (L,P,S, and M) mounted on a central rod.</text>
</comment>
<evidence type="ECO:0000256" key="1">
    <source>
        <dbReference type="ARBA" id="ARBA00002591"/>
    </source>
</evidence>
<dbReference type="InterPro" id="IPR000527">
    <property type="entry name" value="Flag_Lring"/>
</dbReference>
<dbReference type="Proteomes" id="UP001271769">
    <property type="component" value="Unassembled WGS sequence"/>
</dbReference>
<keyword evidence="7" id="KW-0449">Lipoprotein</keyword>
<dbReference type="RefSeq" id="WP_320498799.1">
    <property type="nucleotide sequence ID" value="NZ_JAXCLX010000001.1"/>
</dbReference>
<reference evidence="9 10" key="1">
    <citation type="journal article" date="2013" name="Antonie Van Leeuwenhoek">
        <title>Dongia rigui sp. nov., isolated from freshwater of a large wetland in Korea.</title>
        <authorList>
            <person name="Baik K.S."/>
            <person name="Hwang Y.M."/>
            <person name="Choi J.S."/>
            <person name="Kwon J."/>
            <person name="Seong C.N."/>
        </authorList>
    </citation>
    <scope>NUCLEOTIDE SEQUENCE [LARGE SCALE GENOMIC DNA]</scope>
    <source>
        <strain evidence="9 10">04SU4-P</strain>
    </source>
</reference>
<evidence type="ECO:0000256" key="5">
    <source>
        <dbReference type="ARBA" id="ARBA00023143"/>
    </source>
</evidence>
<comment type="subcellular location">
    <subcellularLocation>
        <location evidence="7">Cell outer membrane</location>
        <topology evidence="7">Lipid-anchor</topology>
    </subcellularLocation>
    <subcellularLocation>
        <location evidence="7">Bacterial flagellum basal body</location>
    </subcellularLocation>
</comment>
<dbReference type="EMBL" id="JAXCLX010000001">
    <property type="protein sequence ID" value="MDY0870534.1"/>
    <property type="molecule type" value="Genomic_DNA"/>
</dbReference>
<accession>A0ABU5DT62</accession>
<feature type="chain" id="PRO_5047298466" description="Flagellar L-ring protein" evidence="8">
    <location>
        <begin position="28"/>
        <end position="257"/>
    </location>
</feature>
<sequence>MARPCHHRRFTLSVTLASLLGAGMLSGCGNMIDRVAGIGNEPSMDPIENPQKDPNYQPVSLPMPSPSVDVRQPNSLWRQGSRAFFKDQRAAKIGDILTVVIEIDDEAKLDNKTDQTRDGSNSAGLDNLLGYETMLKDIFPDGIDAGNLVNSDSKSTTTGSGTVDRSEAIKLRVAAVVTQVLPNGNLVLQGSQQVRVNYELRQLTVGGVIRPEDISNVNEINYDKIAEARIAYGGKGTLSDVQQPRFGQQVYDIFFPF</sequence>
<keyword evidence="10" id="KW-1185">Reference proteome</keyword>
<comment type="caution">
    <text evidence="9">The sequence shown here is derived from an EMBL/GenBank/DDBJ whole genome shotgun (WGS) entry which is preliminary data.</text>
</comment>
<dbReference type="HAMAP" id="MF_00415">
    <property type="entry name" value="FlgH"/>
    <property type="match status" value="1"/>
</dbReference>